<organism evidence="1 2">
    <name type="scientific">Zhengella mangrovi</name>
    <dbReference type="NCBI Taxonomy" id="1982044"/>
    <lineage>
        <taxon>Bacteria</taxon>
        <taxon>Pseudomonadati</taxon>
        <taxon>Pseudomonadota</taxon>
        <taxon>Alphaproteobacteria</taxon>
        <taxon>Hyphomicrobiales</taxon>
        <taxon>Notoacmeibacteraceae</taxon>
        <taxon>Zhengella</taxon>
    </lineage>
</organism>
<dbReference type="SUPFAM" id="SSF160519">
    <property type="entry name" value="BB2672-like"/>
    <property type="match status" value="1"/>
</dbReference>
<keyword evidence="2" id="KW-1185">Reference proteome</keyword>
<proteinExistence type="predicted"/>
<dbReference type="Proteomes" id="UP000221168">
    <property type="component" value="Unassembled WGS sequence"/>
</dbReference>
<dbReference type="AlphaFoldDB" id="A0A2G1QR12"/>
<protein>
    <recommendedName>
        <fullName evidence="3">Peptide synthetase</fullName>
    </recommendedName>
</protein>
<name>A0A2G1QR12_9HYPH</name>
<reference evidence="1 2" key="1">
    <citation type="submission" date="2017-10" db="EMBL/GenBank/DDBJ databases">
        <title>Sedimentibacterium mangrovi gen. nov., sp. nov., a novel member of family Phyllobacteriacea isolated from mangrove sediment.</title>
        <authorList>
            <person name="Liao H."/>
            <person name="Tian Y."/>
        </authorList>
    </citation>
    <scope>NUCLEOTIDE SEQUENCE [LARGE SCALE GENOMIC DNA]</scope>
    <source>
        <strain evidence="1 2">X9-2-2</strain>
    </source>
</reference>
<evidence type="ECO:0000313" key="2">
    <source>
        <dbReference type="Proteomes" id="UP000221168"/>
    </source>
</evidence>
<gene>
    <name evidence="1" type="ORF">CSC94_04225</name>
</gene>
<dbReference type="OrthoDB" id="9803312at2"/>
<dbReference type="InterPro" id="IPR009569">
    <property type="entry name" value="AA_synth_put"/>
</dbReference>
<dbReference type="InterPro" id="IPR035936">
    <property type="entry name" value="BB2672"/>
</dbReference>
<sequence>MPDFPVRKIIVQTEEIFHDNGPAEEKPRFRAAAIAIVANPFAGRYEPDLQSAMEDLKPLGRDLTERLIVELGGLEGIDGYGKGAIVGEAGEIEHGALWHVPGGYAMRERLGEARAIVPSAMKLGGMGTTLDVPLGHINAAYVRSHFDAMEVRVNDAPRAGEIAFVLAMAKGPRIHSRMGGLESWDVKGEDGLR</sequence>
<dbReference type="Gene3D" id="3.30.1330.110">
    <property type="entry name" value="BB2672"/>
    <property type="match status" value="1"/>
</dbReference>
<dbReference type="RefSeq" id="WP_099304154.1">
    <property type="nucleotide sequence ID" value="NZ_PDVP01000002.1"/>
</dbReference>
<evidence type="ECO:0008006" key="3">
    <source>
        <dbReference type="Google" id="ProtNLM"/>
    </source>
</evidence>
<evidence type="ECO:0000313" key="1">
    <source>
        <dbReference type="EMBL" id="PHP67894.1"/>
    </source>
</evidence>
<comment type="caution">
    <text evidence="1">The sequence shown here is derived from an EMBL/GenBank/DDBJ whole genome shotgun (WGS) entry which is preliminary data.</text>
</comment>
<dbReference type="EMBL" id="PDVP01000002">
    <property type="protein sequence ID" value="PHP67894.1"/>
    <property type="molecule type" value="Genomic_DNA"/>
</dbReference>
<accession>A0A2G1QR12</accession>
<dbReference type="Pfam" id="PF06684">
    <property type="entry name" value="AA_synth"/>
    <property type="match status" value="1"/>
</dbReference>